<organism evidence="1 2">
    <name type="scientific">Actinomadura fulvescens</name>
    <dbReference type="NCBI Taxonomy" id="46160"/>
    <lineage>
        <taxon>Bacteria</taxon>
        <taxon>Bacillati</taxon>
        <taxon>Actinomycetota</taxon>
        <taxon>Actinomycetes</taxon>
        <taxon>Streptosporangiales</taxon>
        <taxon>Thermomonosporaceae</taxon>
        <taxon>Actinomadura</taxon>
    </lineage>
</organism>
<comment type="caution">
    <text evidence="1">The sequence shown here is derived from an EMBL/GenBank/DDBJ whole genome shotgun (WGS) entry which is preliminary data.</text>
</comment>
<evidence type="ECO:0008006" key="3">
    <source>
        <dbReference type="Google" id="ProtNLM"/>
    </source>
</evidence>
<proteinExistence type="predicted"/>
<protein>
    <recommendedName>
        <fullName evidence="3">Transcriptional regulator</fullName>
    </recommendedName>
</protein>
<accession>A0ABN3Q4P0</accession>
<name>A0ABN3Q4P0_9ACTN</name>
<dbReference type="Proteomes" id="UP001501509">
    <property type="component" value="Unassembled WGS sequence"/>
</dbReference>
<evidence type="ECO:0000313" key="2">
    <source>
        <dbReference type="Proteomes" id="UP001501509"/>
    </source>
</evidence>
<keyword evidence="2" id="KW-1185">Reference proteome</keyword>
<reference evidence="1 2" key="1">
    <citation type="journal article" date="2019" name="Int. J. Syst. Evol. Microbiol.">
        <title>The Global Catalogue of Microorganisms (GCM) 10K type strain sequencing project: providing services to taxonomists for standard genome sequencing and annotation.</title>
        <authorList>
            <consortium name="The Broad Institute Genomics Platform"/>
            <consortium name="The Broad Institute Genome Sequencing Center for Infectious Disease"/>
            <person name="Wu L."/>
            <person name="Ma J."/>
        </authorList>
    </citation>
    <scope>NUCLEOTIDE SEQUENCE [LARGE SCALE GENOMIC DNA]</scope>
    <source>
        <strain evidence="1 2">JCM 6833</strain>
    </source>
</reference>
<sequence length="403" mass="44836">MAYETTEVVRERLRSERRARGWDIPRMARELRDAAEQPHTMPKLASLVRNIERWESGEVTRIREEYRLLYARAMNMTEHELFDPDDTPAPPPEAREGDVQAIRAMLTGFMLSDRQFGGERIRQQAAAYLGQVIEPRLRGHAPDALRRDLFAISTEYVMRLAAMHLDTDRIKDALGLLGRAAGLANESGDISLTAWVLSRRGEHEMHRAALCANSTQRRAHLEQALAYTEGAVGVARAAPPISRAFLTTKQALACSMTGDRAKTQRTLGKVWDAYDQAGSTNEPDWMGAYHWGHLRHEEAHCYVNLGMGRDAANAVEEALSVRTAARPRVFSLGLLAIARAQTLEVDEACTTAHQMITLAGQISSRRVTVRLVEVLEALKPYQNQPAVADVREAATPVLEGSPA</sequence>
<gene>
    <name evidence="1" type="ORF">GCM10010411_55810</name>
</gene>
<dbReference type="EMBL" id="BAAATD010000008">
    <property type="protein sequence ID" value="GAA2613763.1"/>
    <property type="molecule type" value="Genomic_DNA"/>
</dbReference>
<evidence type="ECO:0000313" key="1">
    <source>
        <dbReference type="EMBL" id="GAA2613763.1"/>
    </source>
</evidence>